<dbReference type="EMBL" id="MK072398">
    <property type="protein sequence ID" value="AYV84047.1"/>
    <property type="molecule type" value="Genomic_DNA"/>
</dbReference>
<name>A0A3G5A9V7_9VIRU</name>
<protein>
    <submittedName>
        <fullName evidence="1">Uncharacterized protein</fullName>
    </submittedName>
</protein>
<reference evidence="1" key="1">
    <citation type="submission" date="2018-10" db="EMBL/GenBank/DDBJ databases">
        <title>Hidden diversity of soil giant viruses.</title>
        <authorList>
            <person name="Schulz F."/>
            <person name="Alteio L."/>
            <person name="Goudeau D."/>
            <person name="Ryan E.M."/>
            <person name="Malmstrom R.R."/>
            <person name="Blanchard J."/>
            <person name="Woyke T."/>
        </authorList>
    </citation>
    <scope>NUCLEOTIDE SEQUENCE</scope>
    <source>
        <strain evidence="1">HYV1</strain>
    </source>
</reference>
<proteinExistence type="predicted"/>
<sequence>MNMGNYNLIIKYIYIYMVFIFENYVVAVQDVEPDELKVIFFNFHSNHRYVCQINESCAATAKINKMGTTSWSTIKWAFIQFCGIKRLPGIVQYVDGTCGQQGISAVQELDNKIAINILFNMPNDERQLDIDIILNQMDEPEETEKYKIICGFLQEVSQLQNHIEDVAGRIENLMPDCLD</sequence>
<evidence type="ECO:0000313" key="1">
    <source>
        <dbReference type="EMBL" id="AYV84047.1"/>
    </source>
</evidence>
<organism evidence="1">
    <name type="scientific">Hyperionvirus sp</name>
    <dbReference type="NCBI Taxonomy" id="2487770"/>
    <lineage>
        <taxon>Viruses</taxon>
        <taxon>Varidnaviria</taxon>
        <taxon>Bamfordvirae</taxon>
        <taxon>Nucleocytoviricota</taxon>
        <taxon>Megaviricetes</taxon>
        <taxon>Imitervirales</taxon>
        <taxon>Mimiviridae</taxon>
        <taxon>Klosneuvirinae</taxon>
    </lineage>
</organism>
<gene>
    <name evidence="1" type="ORF">Hyperionvirus16_22</name>
</gene>
<accession>A0A3G5A9V7</accession>